<keyword evidence="2" id="KW-1185">Reference proteome</keyword>
<accession>A0A2L2ST51</accession>
<reference evidence="2" key="1">
    <citation type="submission" date="2014-10" db="EMBL/GenBank/DDBJ databases">
        <authorList>
            <person name="King R."/>
        </authorList>
    </citation>
    <scope>NUCLEOTIDE SEQUENCE [LARGE SCALE GENOMIC DNA]</scope>
    <source>
        <strain evidence="2">A3/5</strain>
    </source>
</reference>
<protein>
    <submittedName>
        <fullName evidence="1">Uncharacterized protein</fullName>
    </submittedName>
</protein>
<dbReference type="Proteomes" id="UP000245910">
    <property type="component" value="Chromosome II"/>
</dbReference>
<dbReference type="AlphaFoldDB" id="A0A2L2ST51"/>
<sequence>MDKTTVTWHYTRADFRRPSARGHLAIVPDVWVERLSILPPTTTVALDIQGHLLDADNEVAFAWKLEYLGHLATVVVVGSWMRTRTICSAAPDLQGHPNETVDPAISSFASRPVMNAGFLTHIHPDSGTQTRQEARGDLETTSSRSHIRSWLMDTFMLTTSQIPPR</sequence>
<organism evidence="1 2">
    <name type="scientific">Fusarium venenatum</name>
    <dbReference type="NCBI Taxonomy" id="56646"/>
    <lineage>
        <taxon>Eukaryota</taxon>
        <taxon>Fungi</taxon>
        <taxon>Dikarya</taxon>
        <taxon>Ascomycota</taxon>
        <taxon>Pezizomycotina</taxon>
        <taxon>Sordariomycetes</taxon>
        <taxon>Hypocreomycetidae</taxon>
        <taxon>Hypocreales</taxon>
        <taxon>Nectriaceae</taxon>
        <taxon>Fusarium</taxon>
    </lineage>
</organism>
<evidence type="ECO:0000313" key="1">
    <source>
        <dbReference type="EMBL" id="CEI60422.1"/>
    </source>
</evidence>
<dbReference type="EMBL" id="LN649230">
    <property type="protein sequence ID" value="CEI60422.1"/>
    <property type="molecule type" value="Genomic_DNA"/>
</dbReference>
<proteinExistence type="predicted"/>
<name>A0A2L2ST51_9HYPO</name>
<evidence type="ECO:0000313" key="2">
    <source>
        <dbReference type="Proteomes" id="UP000245910"/>
    </source>
</evidence>